<organism evidence="2 3">
    <name type="scientific">Methanococcus voltae</name>
    <dbReference type="NCBI Taxonomy" id="2188"/>
    <lineage>
        <taxon>Archaea</taxon>
        <taxon>Methanobacteriati</taxon>
        <taxon>Methanobacteriota</taxon>
        <taxon>Methanomada group</taxon>
        <taxon>Methanococci</taxon>
        <taxon>Methanococcales</taxon>
        <taxon>Methanococcaceae</taxon>
        <taxon>Methanococcus</taxon>
    </lineage>
</organism>
<comment type="caution">
    <text evidence="2">The sequence shown here is derived from an EMBL/GenBank/DDBJ whole genome shotgun (WGS) entry which is preliminary data.</text>
</comment>
<proteinExistence type="predicted"/>
<protein>
    <recommendedName>
        <fullName evidence="1">FIST domain-containing protein</fullName>
    </recommendedName>
</protein>
<evidence type="ECO:0000259" key="1">
    <source>
        <dbReference type="SMART" id="SM00897"/>
    </source>
</evidence>
<reference evidence="2" key="1">
    <citation type="submission" date="2021-03" db="EMBL/GenBank/DDBJ databases">
        <title>Genomic Encyclopedia of Type Strains, Phase IV (KMG-V): Genome sequencing to study the core and pangenomes of soil and plant-associated prokaryotes.</title>
        <authorList>
            <person name="Whitman W."/>
        </authorList>
    </citation>
    <scope>NUCLEOTIDE SEQUENCE</scope>
    <source>
        <strain evidence="2">C4</strain>
    </source>
</reference>
<feature type="domain" description="FIST" evidence="1">
    <location>
        <begin position="37"/>
        <end position="235"/>
    </location>
</feature>
<dbReference type="Pfam" id="PF08495">
    <property type="entry name" value="FIST"/>
    <property type="match status" value="1"/>
</dbReference>
<evidence type="ECO:0000313" key="3">
    <source>
        <dbReference type="Proteomes" id="UP000740329"/>
    </source>
</evidence>
<dbReference type="OrthoDB" id="140075at2157"/>
<accession>A0A8J7S472</accession>
<name>A0A8J7S472_METVO</name>
<dbReference type="AlphaFoldDB" id="A0A8J7S472"/>
<dbReference type="InterPro" id="IPR013702">
    <property type="entry name" value="FIST_domain_N"/>
</dbReference>
<dbReference type="PANTHER" id="PTHR40252:SF2">
    <property type="entry name" value="BLR0328 PROTEIN"/>
    <property type="match status" value="1"/>
</dbReference>
<dbReference type="PANTHER" id="PTHR40252">
    <property type="entry name" value="BLR0328 PROTEIN"/>
    <property type="match status" value="1"/>
</dbReference>
<sequence>MQFIQYGFGTSEDTNPLKAGAHATSDALKNMEKHSESPTIAFLYSSPEYNPEEVLNGVRLVLDTNTPIVGSSSNFQIVSNNVVSNGVSVGIISSKYISVGIGVDLGASVNPKEAGRNAVRDAIDNLGMSPKLIYVLMDFCKSEEKVMESIIEEVGYTIPIFGGISSDNLEFNRMYQYCNDSYFDSIVCVAFGGDLIPKMSYGRYKNMEDTKENSQFNTATDNTDNNAVEKFQVEDMCYLRDKLIITENTKRKIMKINGKNAVDQYKDLIGYEKSVNELKKDKKSYLSNPLGMVANNEEIYLKGPVNLLDDHMTTASYIRNHQELKHVRIDETKVNELFNQNIDILENSPPYYNKPAITFCNVSAMLMETNTDLLKDKLENYQLGDLLGLTTYGEIIFGDIRNYDIAMCGICPDLVSISAKEGIHMITKHPATRETLIKIDELGGSVKVEELAKALGIHRRSAYDRVDPILKHGFAEKENALIQITEFGKILLKFGLIFKKDH</sequence>
<evidence type="ECO:0000313" key="2">
    <source>
        <dbReference type="EMBL" id="MBP2201165.1"/>
    </source>
</evidence>
<dbReference type="EMBL" id="JAGGMV010000001">
    <property type="protein sequence ID" value="MBP2201165.1"/>
    <property type="molecule type" value="Genomic_DNA"/>
</dbReference>
<dbReference type="Proteomes" id="UP000740329">
    <property type="component" value="Unassembled WGS sequence"/>
</dbReference>
<dbReference type="SMART" id="SM00897">
    <property type="entry name" value="FIST"/>
    <property type="match status" value="1"/>
</dbReference>
<dbReference type="RefSeq" id="WP_209590622.1">
    <property type="nucleotide sequence ID" value="NZ_JAGGMU010000001.1"/>
</dbReference>
<gene>
    <name evidence="2" type="ORF">J3E07_000563</name>
</gene>